<evidence type="ECO:0000313" key="7">
    <source>
        <dbReference type="Proteomes" id="UP000776276"/>
    </source>
</evidence>
<feature type="domain" description="TonB-dependent receptor-like beta-barrel" evidence="4">
    <location>
        <begin position="465"/>
        <end position="929"/>
    </location>
</feature>
<dbReference type="Pfam" id="PF00593">
    <property type="entry name" value="TonB_dep_Rec_b-barrel"/>
    <property type="match status" value="1"/>
</dbReference>
<evidence type="ECO:0000259" key="4">
    <source>
        <dbReference type="Pfam" id="PF00593"/>
    </source>
</evidence>
<comment type="subcellular location">
    <subcellularLocation>
        <location evidence="1">Cell outer membrane</location>
        <topology evidence="1">Multi-pass membrane protein</topology>
    </subcellularLocation>
</comment>
<evidence type="ECO:0000313" key="6">
    <source>
        <dbReference type="EMBL" id="MBU3076452.1"/>
    </source>
</evidence>
<comment type="caution">
    <text evidence="6">The sequence shown here is derived from an EMBL/GenBank/DDBJ whole genome shotgun (WGS) entry which is preliminary data.</text>
</comment>
<keyword evidence="1" id="KW-1134">Transmembrane beta strand</keyword>
<dbReference type="EMBL" id="JAHKRT010000001">
    <property type="protein sequence ID" value="MBU3076452.1"/>
    <property type="molecule type" value="Genomic_DNA"/>
</dbReference>
<evidence type="ECO:0000256" key="1">
    <source>
        <dbReference type="PROSITE-ProRule" id="PRU01360"/>
    </source>
</evidence>
<keyword evidence="1" id="KW-0998">Cell outer membrane</keyword>
<dbReference type="RefSeq" id="WP_216318677.1">
    <property type="nucleotide sequence ID" value="NZ_JAHKRT010000001.1"/>
</dbReference>
<protein>
    <submittedName>
        <fullName evidence="6">TonB-dependent receptor</fullName>
    </submittedName>
</protein>
<organism evidence="6 7">
    <name type="scientific">Sphingomonas quercus</name>
    <dbReference type="NCBI Taxonomy" id="2842451"/>
    <lineage>
        <taxon>Bacteria</taxon>
        <taxon>Pseudomonadati</taxon>
        <taxon>Pseudomonadota</taxon>
        <taxon>Alphaproteobacteria</taxon>
        <taxon>Sphingomonadales</taxon>
        <taxon>Sphingomonadaceae</taxon>
        <taxon>Sphingomonas</taxon>
    </lineage>
</organism>
<evidence type="ECO:0000256" key="2">
    <source>
        <dbReference type="RuleBase" id="RU003357"/>
    </source>
</evidence>
<feature type="chain" id="PRO_5045875764" evidence="3">
    <location>
        <begin position="28"/>
        <end position="972"/>
    </location>
</feature>
<keyword evidence="1 2" id="KW-0472">Membrane</keyword>
<keyword evidence="6" id="KW-0675">Receptor</keyword>
<gene>
    <name evidence="6" type="ORF">KOF26_01130</name>
</gene>
<sequence>MAFSNRFNGASALVLALSICAPAGALAQSADPAPAADATAPATAGEIVVTGSRIAISGYRQPTPVTVVSEATLQRDAKVSIGDSIRELPSVGTSGSPNNGVGANNIVGAVTGLDTVNLRQLGINRTLVLLDGQRVVQSNITGVVDLGTMPTMLVQRIDVVTGGASAAWGSDAVAGVVNLVLNKNFDGIRASIEGGESYTWDHKSYRLQAAAGTGFADGRGRVIVAVNHMNSPDAVFANQRGWNKYRNLVLNPAYTATNSEPRLIHADNVGLAQATNGGLITGQAQVCRVALSGGSCPTGQSGTVPASLANIHFVGANATPTRFNPGIVSGPLSANGDGEAFYPATNNLAVAFRTTNLFGYTYFDLSDNLRASVQLNYGLSRSKNNSTPATRFGNLYVQSDNPFLPAAIKQQMDSLGLRAIQIGTTNINNVPFDDFSYDNFVENSVGIPVSVQKRRLLRGVVSLDGKIGSDWTWNAYYQKGKVRSRVDTLSNVVTQRYNFAVDAVRDASGNIVCRAVAAGNPAAAGCVPLNVFGEGVASPQAIRYVNVTPGQNWEVISLTQDVAAASAQGKLPFGLPAGNISMAFGGEWRQEKGNIKTDAGAAARAYSFANFAPFSGKYNVKEAFLELEVPLLEDSFVDSLSLNTAGRITDYSTSGVVKTWKIGLTSQLNSLIRVRGTVSRDIRAPNLAELFNSGTAVQSSAVDPKTGRNVSVFSTTSGNADLDPEKADTFSAGVVLSPAPRLNLSLDYYSIKLKDAIFSIGTAQVLQRCNAGDTAFCSQLDFNGPEGALSQIRTFPRNLSSQDTSGLDFQVDHQLPLFGGTLSSRFLGNYILTQTQDALGVKTDYAGALGVDSPVQGIPKLRATITETYAEGPVSATIQGRFIGKGKLVNAWGEKDVDDNSVPAIFYIDLRGSYQIMEKAQLFFAVDNLLNQDPPNIATSYNNSASYYSTAVRGDIYDQLGRAYRIGVRFNF</sequence>
<dbReference type="PANTHER" id="PTHR47234:SF3">
    <property type="entry name" value="SECRETIN_TONB SHORT N-TERMINAL DOMAIN-CONTAINING PROTEIN"/>
    <property type="match status" value="1"/>
</dbReference>
<feature type="signal peptide" evidence="3">
    <location>
        <begin position="1"/>
        <end position="27"/>
    </location>
</feature>
<dbReference type="PANTHER" id="PTHR47234">
    <property type="match status" value="1"/>
</dbReference>
<dbReference type="PROSITE" id="PS52016">
    <property type="entry name" value="TONB_DEPENDENT_REC_3"/>
    <property type="match status" value="1"/>
</dbReference>
<accession>A0ABS6BF41</accession>
<proteinExistence type="inferred from homology"/>
<dbReference type="Proteomes" id="UP000776276">
    <property type="component" value="Unassembled WGS sequence"/>
</dbReference>
<feature type="domain" description="TonB-dependent receptor plug" evidence="5">
    <location>
        <begin position="61"/>
        <end position="176"/>
    </location>
</feature>
<dbReference type="InterPro" id="IPR012910">
    <property type="entry name" value="Plug_dom"/>
</dbReference>
<name>A0ABS6BF41_9SPHN</name>
<keyword evidence="7" id="KW-1185">Reference proteome</keyword>
<evidence type="ECO:0000256" key="3">
    <source>
        <dbReference type="SAM" id="SignalP"/>
    </source>
</evidence>
<keyword evidence="3" id="KW-0732">Signal</keyword>
<dbReference type="Pfam" id="PF07715">
    <property type="entry name" value="Plug"/>
    <property type="match status" value="1"/>
</dbReference>
<keyword evidence="2" id="KW-0798">TonB box</keyword>
<keyword evidence="1" id="KW-0812">Transmembrane</keyword>
<reference evidence="6 7" key="1">
    <citation type="submission" date="2021-06" db="EMBL/GenBank/DDBJ databases">
        <title>Sphingomonas sp. XMGL2, whole genome shotgun sequencing project.</title>
        <authorList>
            <person name="Zhao G."/>
            <person name="Shen L."/>
        </authorList>
    </citation>
    <scope>NUCLEOTIDE SEQUENCE [LARGE SCALE GENOMIC DNA]</scope>
    <source>
        <strain evidence="6 7">XMGL2</strain>
    </source>
</reference>
<dbReference type="InterPro" id="IPR000531">
    <property type="entry name" value="Beta-barrel_TonB"/>
</dbReference>
<comment type="similarity">
    <text evidence="1 2">Belongs to the TonB-dependent receptor family.</text>
</comment>
<evidence type="ECO:0000259" key="5">
    <source>
        <dbReference type="Pfam" id="PF07715"/>
    </source>
</evidence>
<dbReference type="InterPro" id="IPR039426">
    <property type="entry name" value="TonB-dep_rcpt-like"/>
</dbReference>
<keyword evidence="1" id="KW-0813">Transport</keyword>